<dbReference type="Proteomes" id="UP000035489">
    <property type="component" value="Unassembled WGS sequence"/>
</dbReference>
<reference evidence="1 2" key="1">
    <citation type="submission" date="2015-05" db="EMBL/GenBank/DDBJ databases">
        <title>Draft genome sequence of Microvirga vignae strain BR3299, a novel nitrogen fixing bacteria isolated from Brazil semi-aired region.</title>
        <authorList>
            <person name="Zilli J.E."/>
            <person name="Passos S.R."/>
            <person name="Leite J."/>
            <person name="Baldani J.I."/>
            <person name="Xavier G.R."/>
            <person name="Rumjaneck N.G."/>
            <person name="Simoes-Araujo J.L."/>
        </authorList>
    </citation>
    <scope>NUCLEOTIDE SEQUENCE [LARGE SCALE GENOMIC DNA]</scope>
    <source>
        <strain evidence="1 2">BR3299</strain>
    </source>
</reference>
<dbReference type="PATRIC" id="fig|1225564.3.peg.7121"/>
<name>A0A0H1R4Z2_9HYPH</name>
<sequence length="89" mass="10066">MTDSFQAYEAWLLKEAEFDRLTYKAEGKNWLILSGTKGPTIVYRKVFEGCGAAHEVQIEYPTQRKALYDHIIARLARSLGSTSARAIGR</sequence>
<accession>A0A0H1R4Z2</accession>
<dbReference type="OrthoDB" id="996425at2"/>
<protein>
    <submittedName>
        <fullName evidence="1">Uncharacterized protein</fullName>
    </submittedName>
</protein>
<dbReference type="RefSeq" id="WP_047192198.1">
    <property type="nucleotide sequence ID" value="NZ_LCYG01000095.1"/>
</dbReference>
<organism evidence="1 2">
    <name type="scientific">Microvirga vignae</name>
    <dbReference type="NCBI Taxonomy" id="1225564"/>
    <lineage>
        <taxon>Bacteria</taxon>
        <taxon>Pseudomonadati</taxon>
        <taxon>Pseudomonadota</taxon>
        <taxon>Alphaproteobacteria</taxon>
        <taxon>Hyphomicrobiales</taxon>
        <taxon>Methylobacteriaceae</taxon>
        <taxon>Microvirga</taxon>
    </lineage>
</organism>
<evidence type="ECO:0000313" key="2">
    <source>
        <dbReference type="Proteomes" id="UP000035489"/>
    </source>
</evidence>
<comment type="caution">
    <text evidence="1">The sequence shown here is derived from an EMBL/GenBank/DDBJ whole genome shotgun (WGS) entry which is preliminary data.</text>
</comment>
<proteinExistence type="predicted"/>
<keyword evidence="2" id="KW-1185">Reference proteome</keyword>
<dbReference type="AlphaFoldDB" id="A0A0H1R4Z2"/>
<gene>
    <name evidence="1" type="ORF">AA309_27405</name>
</gene>
<dbReference type="EMBL" id="LCYG01000095">
    <property type="protein sequence ID" value="KLK90144.1"/>
    <property type="molecule type" value="Genomic_DNA"/>
</dbReference>
<evidence type="ECO:0000313" key="1">
    <source>
        <dbReference type="EMBL" id="KLK90144.1"/>
    </source>
</evidence>